<dbReference type="SUPFAM" id="SSF53474">
    <property type="entry name" value="alpha/beta-Hydrolases"/>
    <property type="match status" value="1"/>
</dbReference>
<evidence type="ECO:0000313" key="3">
    <source>
        <dbReference type="Proteomes" id="UP000540989"/>
    </source>
</evidence>
<name>A0A7W8E511_9BACT</name>
<dbReference type="PRINTS" id="PR00111">
    <property type="entry name" value="ABHYDROLASE"/>
</dbReference>
<dbReference type="InterPro" id="IPR000639">
    <property type="entry name" value="Epox_hydrolase-like"/>
</dbReference>
<proteinExistence type="predicted"/>
<dbReference type="PANTHER" id="PTHR43798">
    <property type="entry name" value="MONOACYLGLYCEROL LIPASE"/>
    <property type="match status" value="1"/>
</dbReference>
<dbReference type="GO" id="GO:0016020">
    <property type="term" value="C:membrane"/>
    <property type="evidence" value="ECO:0007669"/>
    <property type="project" value="TreeGrafter"/>
</dbReference>
<reference evidence="2 3" key="1">
    <citation type="submission" date="2020-08" db="EMBL/GenBank/DDBJ databases">
        <title>Genomic Encyclopedia of Type Strains, Phase IV (KMG-V): Genome sequencing to study the core and pangenomes of soil and plant-associated prokaryotes.</title>
        <authorList>
            <person name="Whitman W."/>
        </authorList>
    </citation>
    <scope>NUCLEOTIDE SEQUENCE [LARGE SCALE GENOMIC DNA]</scope>
    <source>
        <strain evidence="2 3">M8UP14</strain>
    </source>
</reference>
<protein>
    <submittedName>
        <fullName evidence="2">Pimeloyl-ACP methyl ester carboxylesterase</fullName>
    </submittedName>
</protein>
<keyword evidence="3" id="KW-1185">Reference proteome</keyword>
<gene>
    <name evidence="2" type="ORF">HDF16_004339</name>
</gene>
<dbReference type="InterPro" id="IPR000073">
    <property type="entry name" value="AB_hydrolase_1"/>
</dbReference>
<accession>A0A7W8E511</accession>
<dbReference type="Pfam" id="PF00561">
    <property type="entry name" value="Abhydrolase_1"/>
    <property type="match status" value="1"/>
</dbReference>
<dbReference type="Gene3D" id="3.40.50.1820">
    <property type="entry name" value="alpha/beta hydrolase"/>
    <property type="match status" value="1"/>
</dbReference>
<comment type="caution">
    <text evidence="2">The sequence shown here is derived from an EMBL/GenBank/DDBJ whole genome shotgun (WGS) entry which is preliminary data.</text>
</comment>
<dbReference type="RefSeq" id="WP_184221280.1">
    <property type="nucleotide sequence ID" value="NZ_JACHIP010000006.1"/>
</dbReference>
<sequence length="316" mass="34684">MKNLLRLSGLCLLLLLVLLLAFYLHPVWFNDEHTRFALWHHGVKSTYIEAGGYRVHYFEAKPATGPGIPLVLIHGLGSRGEDWASLIPQFAANGFHVYAPDLLGYGRTDHPDIDYAISSQEKMVASFMNAVGLPQADVAGWSMGGWVAAKLALEHPDLVSRLVLYDSAGIYFGSFDTSLFTPSDTAGLARLTAMLQPYPPKIPEFAAKDALRGLESNYWVIRRTINSMTSGRDLLDFRLHALRKPTLVVWGGKDALIPLTVGQSMHHLIAGSSFVVAEACGHLAPVQCAPVVMPATLDFLKSNPPWRDVEQKLPGN</sequence>
<organism evidence="2 3">
    <name type="scientific">Granulicella aggregans</name>
    <dbReference type="NCBI Taxonomy" id="474949"/>
    <lineage>
        <taxon>Bacteria</taxon>
        <taxon>Pseudomonadati</taxon>
        <taxon>Acidobacteriota</taxon>
        <taxon>Terriglobia</taxon>
        <taxon>Terriglobales</taxon>
        <taxon>Acidobacteriaceae</taxon>
        <taxon>Granulicella</taxon>
    </lineage>
</organism>
<dbReference type="InterPro" id="IPR050266">
    <property type="entry name" value="AB_hydrolase_sf"/>
</dbReference>
<feature type="domain" description="AB hydrolase-1" evidence="1">
    <location>
        <begin position="69"/>
        <end position="284"/>
    </location>
</feature>
<dbReference type="AlphaFoldDB" id="A0A7W8E511"/>
<evidence type="ECO:0000259" key="1">
    <source>
        <dbReference type="Pfam" id="PF00561"/>
    </source>
</evidence>
<dbReference type="EMBL" id="JACHIP010000006">
    <property type="protein sequence ID" value="MBB5059613.1"/>
    <property type="molecule type" value="Genomic_DNA"/>
</dbReference>
<dbReference type="InterPro" id="IPR029058">
    <property type="entry name" value="AB_hydrolase_fold"/>
</dbReference>
<evidence type="ECO:0000313" key="2">
    <source>
        <dbReference type="EMBL" id="MBB5059613.1"/>
    </source>
</evidence>
<dbReference type="Proteomes" id="UP000540989">
    <property type="component" value="Unassembled WGS sequence"/>
</dbReference>
<dbReference type="PANTHER" id="PTHR43798:SF33">
    <property type="entry name" value="HYDROLASE, PUTATIVE (AFU_ORTHOLOGUE AFUA_2G14860)-RELATED"/>
    <property type="match status" value="1"/>
</dbReference>
<dbReference type="GO" id="GO:0003824">
    <property type="term" value="F:catalytic activity"/>
    <property type="evidence" value="ECO:0007669"/>
    <property type="project" value="InterPro"/>
</dbReference>
<dbReference type="PRINTS" id="PR00412">
    <property type="entry name" value="EPOXHYDRLASE"/>
</dbReference>